<accession>A0AAW9HM14</accession>
<dbReference type="InterPro" id="IPR036412">
    <property type="entry name" value="HAD-like_sf"/>
</dbReference>
<dbReference type="Proteomes" id="UP001275049">
    <property type="component" value="Unassembled WGS sequence"/>
</dbReference>
<evidence type="ECO:0000313" key="4">
    <source>
        <dbReference type="Proteomes" id="UP001281731"/>
    </source>
</evidence>
<proteinExistence type="predicted"/>
<dbReference type="RefSeq" id="WP_169511059.1">
    <property type="nucleotide sequence ID" value="NZ_CAMYCL010000019.1"/>
</dbReference>
<protein>
    <submittedName>
        <fullName evidence="2">HAD family hydrolase</fullName>
        <ecNumber evidence="2">3.1.3.-</ecNumber>
    </submittedName>
</protein>
<sequence length="274" mass="29625">MSITMEEMLRQARKNVTNFVFDVDGTLTDETSRVLPQNIEALQKIHEAGYPITLATGRTLHGARNILDRIGVPGWVVACTGAVVWDGEKIVTVHALPVEEYRLAIEFAKKYGMAIFASSAEGYYEQSFGTYIDPDIILNANEGVAPVGVDLESLDPNTISKLSFAGDLETVNNTESEWSTLFEGAVRGHELFIDVVAPDVTKWRGIADMLEARGLHADGVVGAGDTDNDISWLKNVGAGFAMPHAQPGVIDASRGVLPDVEAPVAWLVSQILDS</sequence>
<evidence type="ECO:0000313" key="1">
    <source>
        <dbReference type="EMBL" id="MDY5133739.1"/>
    </source>
</evidence>
<dbReference type="GO" id="GO:0016791">
    <property type="term" value="F:phosphatase activity"/>
    <property type="evidence" value="ECO:0007669"/>
    <property type="project" value="UniProtKB-ARBA"/>
</dbReference>
<dbReference type="PANTHER" id="PTHR10000">
    <property type="entry name" value="PHOSPHOSERINE PHOSPHATASE"/>
    <property type="match status" value="1"/>
</dbReference>
<evidence type="ECO:0000313" key="3">
    <source>
        <dbReference type="Proteomes" id="UP001275049"/>
    </source>
</evidence>
<dbReference type="GO" id="GO:0000287">
    <property type="term" value="F:magnesium ion binding"/>
    <property type="evidence" value="ECO:0007669"/>
    <property type="project" value="TreeGrafter"/>
</dbReference>
<dbReference type="AlphaFoldDB" id="A0AAW9HM14"/>
<keyword evidence="3" id="KW-1185">Reference proteome</keyword>
<dbReference type="InterPro" id="IPR006379">
    <property type="entry name" value="HAD-SF_hydro_IIB"/>
</dbReference>
<dbReference type="PANTHER" id="PTHR10000:SF8">
    <property type="entry name" value="HAD SUPERFAMILY HYDROLASE-LIKE, TYPE 3"/>
    <property type="match status" value="1"/>
</dbReference>
<dbReference type="Gene3D" id="3.40.50.1000">
    <property type="entry name" value="HAD superfamily/HAD-like"/>
    <property type="match status" value="1"/>
</dbReference>
<dbReference type="GO" id="GO:0005829">
    <property type="term" value="C:cytosol"/>
    <property type="evidence" value="ECO:0007669"/>
    <property type="project" value="TreeGrafter"/>
</dbReference>
<reference evidence="2 3" key="1">
    <citation type="submission" date="2023-10" db="EMBL/GenBank/DDBJ databases">
        <title>Whole Genome based description of the genera Actinobaculum and Actinotignum reveals a complex phylogenetic relationship within the species included in the genus Actinotignum.</title>
        <authorList>
            <person name="Jensen C.S."/>
            <person name="Dargis R."/>
            <person name="Kemp M."/>
            <person name="Christensen J.J."/>
        </authorList>
    </citation>
    <scope>NUCLEOTIDE SEQUENCE</scope>
    <source>
        <strain evidence="2">SLA_B511</strain>
        <strain evidence="1 3">SLA_B974</strain>
    </source>
</reference>
<dbReference type="EMBL" id="JAWNGC010000002">
    <property type="protein sequence ID" value="MDY5154696.1"/>
    <property type="molecule type" value="Genomic_DNA"/>
</dbReference>
<dbReference type="NCBIfam" id="TIGR01484">
    <property type="entry name" value="HAD-SF-IIB"/>
    <property type="match status" value="1"/>
</dbReference>
<dbReference type="EMBL" id="JAWNGA010000017">
    <property type="protein sequence ID" value="MDY5133739.1"/>
    <property type="molecule type" value="Genomic_DNA"/>
</dbReference>
<dbReference type="EC" id="3.1.3.-" evidence="2"/>
<dbReference type="InterPro" id="IPR023214">
    <property type="entry name" value="HAD_sf"/>
</dbReference>
<organism evidence="2 4">
    <name type="scientific">Actinotignum urinale</name>
    <dbReference type="NCBI Taxonomy" id="190146"/>
    <lineage>
        <taxon>Bacteria</taxon>
        <taxon>Bacillati</taxon>
        <taxon>Actinomycetota</taxon>
        <taxon>Actinomycetes</taxon>
        <taxon>Actinomycetales</taxon>
        <taxon>Actinomycetaceae</taxon>
        <taxon>Actinotignum</taxon>
    </lineage>
</organism>
<keyword evidence="2" id="KW-0378">Hydrolase</keyword>
<dbReference type="SUPFAM" id="SSF56784">
    <property type="entry name" value="HAD-like"/>
    <property type="match status" value="1"/>
</dbReference>
<gene>
    <name evidence="2" type="ORF">R6G80_03005</name>
    <name evidence="1" type="ORF">R6G86_08330</name>
</gene>
<name>A0AAW9HM14_9ACTO</name>
<dbReference type="Gene3D" id="3.30.1240.10">
    <property type="match status" value="1"/>
</dbReference>
<dbReference type="Proteomes" id="UP001281731">
    <property type="component" value="Unassembled WGS sequence"/>
</dbReference>
<evidence type="ECO:0000313" key="2">
    <source>
        <dbReference type="EMBL" id="MDY5154696.1"/>
    </source>
</evidence>
<dbReference type="Pfam" id="PF08282">
    <property type="entry name" value="Hydrolase_3"/>
    <property type="match status" value="1"/>
</dbReference>
<comment type="caution">
    <text evidence="2">The sequence shown here is derived from an EMBL/GenBank/DDBJ whole genome shotgun (WGS) entry which is preliminary data.</text>
</comment>